<dbReference type="Pfam" id="PF23450">
    <property type="entry name" value="KIAA2026_hel"/>
    <property type="match status" value="1"/>
</dbReference>
<feature type="compositionally biased region" description="Basic and acidic residues" evidence="3">
    <location>
        <begin position="863"/>
        <end position="888"/>
    </location>
</feature>
<dbReference type="InterPro" id="IPR018359">
    <property type="entry name" value="Bromodomain_CS"/>
</dbReference>
<feature type="region of interest" description="Disordered" evidence="3">
    <location>
        <begin position="475"/>
        <end position="722"/>
    </location>
</feature>
<feature type="compositionally biased region" description="Basic residues" evidence="3">
    <location>
        <begin position="505"/>
        <end position="516"/>
    </location>
</feature>
<reference evidence="5 6" key="1">
    <citation type="journal article" date="2017" name="Nat. Ecol. Evol.">
        <title>Scallop genome provides insights into evolution of bilaterian karyotype and development.</title>
        <authorList>
            <person name="Wang S."/>
            <person name="Zhang J."/>
            <person name="Jiao W."/>
            <person name="Li J."/>
            <person name="Xun X."/>
            <person name="Sun Y."/>
            <person name="Guo X."/>
            <person name="Huan P."/>
            <person name="Dong B."/>
            <person name="Zhang L."/>
            <person name="Hu X."/>
            <person name="Sun X."/>
            <person name="Wang J."/>
            <person name="Zhao C."/>
            <person name="Wang Y."/>
            <person name="Wang D."/>
            <person name="Huang X."/>
            <person name="Wang R."/>
            <person name="Lv J."/>
            <person name="Li Y."/>
            <person name="Zhang Z."/>
            <person name="Liu B."/>
            <person name="Lu W."/>
            <person name="Hui Y."/>
            <person name="Liang J."/>
            <person name="Zhou Z."/>
            <person name="Hou R."/>
            <person name="Li X."/>
            <person name="Liu Y."/>
            <person name="Li H."/>
            <person name="Ning X."/>
            <person name="Lin Y."/>
            <person name="Zhao L."/>
            <person name="Xing Q."/>
            <person name="Dou J."/>
            <person name="Li Y."/>
            <person name="Mao J."/>
            <person name="Guo H."/>
            <person name="Dou H."/>
            <person name="Li T."/>
            <person name="Mu C."/>
            <person name="Jiang W."/>
            <person name="Fu Q."/>
            <person name="Fu X."/>
            <person name="Miao Y."/>
            <person name="Liu J."/>
            <person name="Yu Q."/>
            <person name="Li R."/>
            <person name="Liao H."/>
            <person name="Li X."/>
            <person name="Kong Y."/>
            <person name="Jiang Z."/>
            <person name="Chourrout D."/>
            <person name="Li R."/>
            <person name="Bao Z."/>
        </authorList>
    </citation>
    <scope>NUCLEOTIDE SEQUENCE [LARGE SCALE GENOMIC DNA]</scope>
    <source>
        <strain evidence="5 6">PY_sf001</strain>
    </source>
</reference>
<evidence type="ECO:0000256" key="1">
    <source>
        <dbReference type="ARBA" id="ARBA00023117"/>
    </source>
</evidence>
<dbReference type="PRINTS" id="PR00503">
    <property type="entry name" value="BROMODOMAIN"/>
</dbReference>
<feature type="compositionally biased region" description="Low complexity" evidence="3">
    <location>
        <begin position="853"/>
        <end position="862"/>
    </location>
</feature>
<dbReference type="Proteomes" id="UP000242188">
    <property type="component" value="Unassembled WGS sequence"/>
</dbReference>
<evidence type="ECO:0000313" key="6">
    <source>
        <dbReference type="Proteomes" id="UP000242188"/>
    </source>
</evidence>
<dbReference type="InterPro" id="IPR056522">
    <property type="entry name" value="KIAA2026_hel"/>
</dbReference>
<dbReference type="InterPro" id="IPR001487">
    <property type="entry name" value="Bromodomain"/>
</dbReference>
<gene>
    <name evidence="5" type="ORF">KP79_PYT00840</name>
</gene>
<feature type="compositionally biased region" description="Polar residues" evidence="3">
    <location>
        <begin position="566"/>
        <end position="582"/>
    </location>
</feature>
<dbReference type="PANTHER" id="PTHR31095">
    <property type="entry name" value="RIKEN CDNA 9930021J03 GENE"/>
    <property type="match status" value="1"/>
</dbReference>
<keyword evidence="1 2" id="KW-0103">Bromodomain</keyword>
<feature type="compositionally biased region" description="Polar residues" evidence="3">
    <location>
        <begin position="810"/>
        <end position="825"/>
    </location>
</feature>
<dbReference type="CDD" id="cd04369">
    <property type="entry name" value="Bromodomain"/>
    <property type="match status" value="1"/>
</dbReference>
<evidence type="ECO:0000313" key="5">
    <source>
        <dbReference type="EMBL" id="OWF50716.1"/>
    </source>
</evidence>
<dbReference type="AlphaFoldDB" id="A0A210QPQ0"/>
<feature type="compositionally biased region" description="Basic and acidic residues" evidence="3">
    <location>
        <begin position="57"/>
        <end position="77"/>
    </location>
</feature>
<dbReference type="InterPro" id="IPR036427">
    <property type="entry name" value="Bromodomain-like_sf"/>
</dbReference>
<feature type="compositionally biased region" description="Acidic residues" evidence="3">
    <location>
        <begin position="551"/>
        <end position="563"/>
    </location>
</feature>
<organism evidence="5 6">
    <name type="scientific">Mizuhopecten yessoensis</name>
    <name type="common">Japanese scallop</name>
    <name type="synonym">Patinopecten yessoensis</name>
    <dbReference type="NCBI Taxonomy" id="6573"/>
    <lineage>
        <taxon>Eukaryota</taxon>
        <taxon>Metazoa</taxon>
        <taxon>Spiralia</taxon>
        <taxon>Lophotrochozoa</taxon>
        <taxon>Mollusca</taxon>
        <taxon>Bivalvia</taxon>
        <taxon>Autobranchia</taxon>
        <taxon>Pteriomorphia</taxon>
        <taxon>Pectinida</taxon>
        <taxon>Pectinoidea</taxon>
        <taxon>Pectinidae</taxon>
        <taxon>Mizuhopecten</taxon>
    </lineage>
</organism>
<dbReference type="Gene3D" id="1.20.920.10">
    <property type="entry name" value="Bromodomain-like"/>
    <property type="match status" value="1"/>
</dbReference>
<feature type="region of interest" description="Disordered" evidence="3">
    <location>
        <begin position="810"/>
        <end position="896"/>
    </location>
</feature>
<accession>A0A210QPQ0</accession>
<evidence type="ECO:0000256" key="3">
    <source>
        <dbReference type="SAM" id="MobiDB-lite"/>
    </source>
</evidence>
<feature type="compositionally biased region" description="Basic and acidic residues" evidence="3">
    <location>
        <begin position="26"/>
        <end position="41"/>
    </location>
</feature>
<evidence type="ECO:0000259" key="4">
    <source>
        <dbReference type="PROSITE" id="PS50014"/>
    </source>
</evidence>
<dbReference type="PROSITE" id="PS50014">
    <property type="entry name" value="BROMODOMAIN_2"/>
    <property type="match status" value="1"/>
</dbReference>
<dbReference type="InterPro" id="IPR040214">
    <property type="entry name" value="BRD10"/>
</dbReference>
<proteinExistence type="predicted"/>
<feature type="domain" description="Bromo" evidence="4">
    <location>
        <begin position="100"/>
        <end position="172"/>
    </location>
</feature>
<dbReference type="SUPFAM" id="SSF47370">
    <property type="entry name" value="Bromodomain"/>
    <property type="match status" value="1"/>
</dbReference>
<dbReference type="PROSITE" id="PS00633">
    <property type="entry name" value="BROMODOMAIN_1"/>
    <property type="match status" value="1"/>
</dbReference>
<dbReference type="STRING" id="6573.A0A210QPQ0"/>
<feature type="compositionally biased region" description="Basic and acidic residues" evidence="3">
    <location>
        <begin position="678"/>
        <end position="693"/>
    </location>
</feature>
<dbReference type="EMBL" id="NEDP02002495">
    <property type="protein sequence ID" value="OWF50716.1"/>
    <property type="molecule type" value="Genomic_DNA"/>
</dbReference>
<feature type="region of interest" description="Disordered" evidence="3">
    <location>
        <begin position="18"/>
        <end position="83"/>
    </location>
</feature>
<keyword evidence="6" id="KW-1185">Reference proteome</keyword>
<protein>
    <recommendedName>
        <fullName evidence="4">Bromo domain-containing protein</fullName>
    </recommendedName>
</protein>
<dbReference type="PANTHER" id="PTHR31095:SF3">
    <property type="entry name" value="RIKEN CDNA 9930021J03 GENE"/>
    <property type="match status" value="1"/>
</dbReference>
<dbReference type="Pfam" id="PF00439">
    <property type="entry name" value="Bromodomain"/>
    <property type="match status" value="1"/>
</dbReference>
<sequence length="937" mass="106732">MEEFGNSEEFSGNLLSKIISCDSSTDETRTDDRNMTEKVDGEITPSADLGLPSPVPVKEEDYGERSPETDIKGEGVDTRNPLGPELQQGFRILKELMADGNKSVNWHFLEAVDSSHPETADYYERIKRPVWLGKILNKFEDREYETITEFVSDFRLMLENCYRYNGPDHYVSKRGQKLETMMEQKLALLSRELREKTSISATSGQNGDDISFSGLRRRTRTIIPHDSSALLSQLRQEELRRDREQRKQQITDRKAVQEAQLQEILDWETSILDSKGDYMRAMWELPQIGQFLFLCQDALNIGEIPQFELERCFYMPRESAVMQKVMTALLSTPFQRMKIDKKTLMPYSIWDEKLRLRLRQWYKIFVDSHEDVQKTAVKLGIDGHFFDIVGKRNPLERRKFHDLCPYRRVWIVKSLCDYCLEHQESIRDAIESQAIEEQHDYLLGVDADGTRYLHFPQFCGADLRIYKQEQIPEPKLPVLEKTKPKQKEKEPERMAIDTETNKAQSSKKAKKKRKKLKPEVPAPPTNRPSRLRQKIKTVLPVRNYSSSPSSSDDEEDGCDESDGSDANTRTSFGDQSDLNLNDSGICDGTPKKRNSEPPNKPLQRLMESDNCSDTSSVDGEGACKRSRTRRLVRNGLLRELNVSEQSLDESSMDRDETMSETSNTLDSLEDSNGACKNSDIKTDGKHIQDRNETEMCESDTDSQMLHPVSMKGNDNSGYEPMDVNETEFQDGFIEMDAKGDHPKDIETTDVKPSLFCDTLSAHNTESPSDGIGTSQFLKVPQNSLIMAEQSTNRDNIQDSLEHKLSECNTSFDIKPESNTPTSNPPETVANVKHEVGGVKTGKNLTQSDRDSSETSSCDISDTSDIKVKVEMTEKDPEQGLGQMHDHDYSGQSGVGKFLDHDYGQSCHADLDRVKGEAMDCKREEEEIEQLEEMVNTS</sequence>
<dbReference type="SMART" id="SM00297">
    <property type="entry name" value="BROMO"/>
    <property type="match status" value="1"/>
</dbReference>
<evidence type="ECO:0000256" key="2">
    <source>
        <dbReference type="PROSITE-ProRule" id="PRU00035"/>
    </source>
</evidence>
<name>A0A210QPQ0_MIZYE</name>
<dbReference type="OrthoDB" id="1870062at2759"/>
<comment type="caution">
    <text evidence="5">The sequence shown here is derived from an EMBL/GenBank/DDBJ whole genome shotgun (WGS) entry which is preliminary data.</text>
</comment>
<feature type="compositionally biased region" description="Basic and acidic residues" evidence="3">
    <location>
        <begin position="475"/>
        <end position="500"/>
    </location>
</feature>